<proteinExistence type="predicted"/>
<feature type="region of interest" description="Disordered" evidence="1">
    <location>
        <begin position="171"/>
        <end position="205"/>
    </location>
</feature>
<sequence length="205" mass="23077">MNNKIKTLVIGVMLAAGLLAAVYASFGLMLIFSDHAGYYTPGSNLGEIDYDKIVLSAEKAGYKVDGPYHVNTKDTIGVHPSNIKELDERFGEDYRFLSVTYYYRENVFFGTWNSKGGTDISFINEDRSDIIAPFKPEDLPPDEWIVEKFRLMFDITEPESRDYLTQLKDSIGNSQDGSEKITIRKGVSAPNQRVTRRSGSILNPQ</sequence>
<reference evidence="2" key="1">
    <citation type="submission" date="2020-06" db="EMBL/GenBank/DDBJ databases">
        <title>Unique genomic features of the anaerobic methanotrophic archaea.</title>
        <authorList>
            <person name="Chadwick G.L."/>
            <person name="Skennerton C.T."/>
            <person name="Laso-Perez R."/>
            <person name="Leu A.O."/>
            <person name="Speth D.R."/>
            <person name="Yu H."/>
            <person name="Morgan-Lang C."/>
            <person name="Hatzenpichler R."/>
            <person name="Goudeau D."/>
            <person name="Malmstrom R."/>
            <person name="Brazelton W.J."/>
            <person name="Woyke T."/>
            <person name="Hallam S.J."/>
            <person name="Tyson G.W."/>
            <person name="Wegener G."/>
            <person name="Boetius A."/>
            <person name="Orphan V."/>
        </authorList>
    </citation>
    <scope>NUCLEOTIDE SEQUENCE</scope>
</reference>
<protein>
    <submittedName>
        <fullName evidence="2">Uncharacterized protein</fullName>
    </submittedName>
</protein>
<evidence type="ECO:0000256" key="1">
    <source>
        <dbReference type="SAM" id="MobiDB-lite"/>
    </source>
</evidence>
<gene>
    <name evidence="2" type="ORF">DMJHIOCL_00022</name>
</gene>
<dbReference type="AlphaFoldDB" id="A0A7G9YD59"/>
<feature type="compositionally biased region" description="Polar residues" evidence="1">
    <location>
        <begin position="189"/>
        <end position="205"/>
    </location>
</feature>
<accession>A0A7G9YD59</accession>
<name>A0A7G9YD59_9EURY</name>
<evidence type="ECO:0000313" key="2">
    <source>
        <dbReference type="EMBL" id="QNO45943.1"/>
    </source>
</evidence>
<dbReference type="EMBL" id="MT631162">
    <property type="protein sequence ID" value="QNO45943.1"/>
    <property type="molecule type" value="Genomic_DNA"/>
</dbReference>
<organism evidence="2">
    <name type="scientific">Candidatus Methanogaster sp. ANME-2c ERB4</name>
    <dbReference type="NCBI Taxonomy" id="2759911"/>
    <lineage>
        <taxon>Archaea</taxon>
        <taxon>Methanobacteriati</taxon>
        <taxon>Methanobacteriota</taxon>
        <taxon>Stenosarchaea group</taxon>
        <taxon>Methanomicrobia</taxon>
        <taxon>Methanosarcinales</taxon>
        <taxon>ANME-2 cluster</taxon>
        <taxon>Candidatus Methanogasteraceae</taxon>
        <taxon>Candidatus Methanogaster</taxon>
    </lineage>
</organism>